<keyword evidence="1" id="KW-1133">Transmembrane helix</keyword>
<sequence>MTTANEARVLEEIERHLVEVEHLTAAADQVIELWPAALTEAEVDEFAAGLTVVGEEPDAPLPPAAYGLTDAVLDLEIEVAEGERLRDLYARRVELDLDSPKVLRKRLAGQQAAKLHALGQLPAVRALQAANALRLFTIAALTSLALALGWSTFGVHEFAADGALAWTLNWFAGWLVEPFLSLGLLSIVGAKAFFATRGHHVDSPTLNRIENVFLALTLGMNIYPTLPAPVGRAVKFEVPELVLHSLGPIVAVAIVRALPVLWAEFARLDHDVKITADTAATPEYRQNVAVDTTDEPVNDAFDYRVTNLTQDAKDKIRLGLLDRNAKAYRIRAALGCGMDYARAVRARLDQGA</sequence>
<gene>
    <name evidence="2" type="ORF">pRL1.11</name>
</gene>
<evidence type="ECO:0000256" key="1">
    <source>
        <dbReference type="SAM" id="Phobius"/>
    </source>
</evidence>
<feature type="transmembrane region" description="Helical" evidence="1">
    <location>
        <begin position="206"/>
        <end position="223"/>
    </location>
</feature>
<accession>Q2LEX5</accession>
<geneLocation type="plasmid" evidence="2">
    <name>pRL1</name>
</geneLocation>
<feature type="transmembrane region" description="Helical" evidence="1">
    <location>
        <begin position="243"/>
        <end position="263"/>
    </location>
</feature>
<feature type="transmembrane region" description="Helical" evidence="1">
    <location>
        <begin position="132"/>
        <end position="151"/>
    </location>
</feature>
<reference evidence="2" key="1">
    <citation type="journal article" date="2006" name="Appl. Environ. Microbiol.">
        <title>Diversity of telomere palindromic sequences and replication genes among Streptomyces linear plasmids.</title>
        <authorList>
            <person name="Zhang R."/>
            <person name="Yang Y."/>
            <person name="Fang P."/>
            <person name="Jiang C."/>
            <person name="Xu L."/>
            <person name="Zhu Y."/>
            <person name="Shen M."/>
            <person name="Xia H."/>
            <person name="Zhao J."/>
            <person name="Chen T."/>
            <person name="Qin Z."/>
        </authorList>
    </citation>
    <scope>NUCLEOTIDE SEQUENCE</scope>
    <source>
        <strain evidence="2">44030</strain>
        <plasmid evidence="2">pRL1</plasmid>
    </source>
</reference>
<name>Q2LEX5_9ACTN</name>
<organism evidence="2">
    <name type="scientific">Streptomyces sp. 44030</name>
    <dbReference type="NCBI Taxonomy" id="364102"/>
    <lineage>
        <taxon>Bacteria</taxon>
        <taxon>Bacillati</taxon>
        <taxon>Actinomycetota</taxon>
        <taxon>Actinomycetes</taxon>
        <taxon>Kitasatosporales</taxon>
        <taxon>Streptomycetaceae</taxon>
        <taxon>Streptomyces</taxon>
    </lineage>
</organism>
<evidence type="ECO:0000313" key="2">
    <source>
        <dbReference type="EMBL" id="ABC67340.1"/>
    </source>
</evidence>
<proteinExistence type="predicted"/>
<keyword evidence="1" id="KW-0812">Transmembrane</keyword>
<keyword evidence="2" id="KW-0614">Plasmid</keyword>
<dbReference type="AlphaFoldDB" id="Q2LEX5"/>
<protein>
    <submittedName>
        <fullName evidence="2">Uncharacterized protein</fullName>
    </submittedName>
</protein>
<feature type="transmembrane region" description="Helical" evidence="1">
    <location>
        <begin position="171"/>
        <end position="194"/>
    </location>
</feature>
<dbReference type="RefSeq" id="WP_012476908.1">
    <property type="nucleotide sequence ID" value="NC_010849.1"/>
</dbReference>
<keyword evidence="1" id="KW-0472">Membrane</keyword>
<dbReference type="EMBL" id="DQ322649">
    <property type="protein sequence ID" value="ABC67340.1"/>
    <property type="molecule type" value="Genomic_DNA"/>
</dbReference>